<evidence type="ECO:0000256" key="1">
    <source>
        <dbReference type="SAM" id="MobiDB-lite"/>
    </source>
</evidence>
<gene>
    <name evidence="3" type="ORF">LZ24_01118</name>
</gene>
<keyword evidence="2" id="KW-1133">Transmembrane helix</keyword>
<keyword evidence="2" id="KW-0472">Membrane</keyword>
<feature type="compositionally biased region" description="Basic and acidic residues" evidence="1">
    <location>
        <begin position="117"/>
        <end position="130"/>
    </location>
</feature>
<evidence type="ECO:0000313" key="4">
    <source>
        <dbReference type="Proteomes" id="UP000318307"/>
    </source>
</evidence>
<dbReference type="Proteomes" id="UP000318307">
    <property type="component" value="Unassembled WGS sequence"/>
</dbReference>
<reference evidence="3 4" key="1">
    <citation type="submission" date="2019-07" db="EMBL/GenBank/DDBJ databases">
        <title>Genome sequencing of 100 strains of the haloalkaliphilic chemolithoautotrophic sulfur-oxidizing bacterium Thioalkalivibrio.</title>
        <authorList>
            <person name="Muyzer G."/>
        </authorList>
    </citation>
    <scope>NUCLEOTIDE SEQUENCE [LARGE SCALE GENOMIC DNA]</scope>
    <source>
        <strain evidence="3 4">ASO4-4</strain>
    </source>
</reference>
<keyword evidence="4" id="KW-1185">Reference proteome</keyword>
<sequence length="408" mass="45251">MKKRCPAASLPPMQKSRRGRCFFPLLLALIFFLPMASPADPGFLFLEPGPEMRRSGGGNTQGGGHGTGMGMQRKKEGQEASENERQADSKKTGMEEKEEKSAMKSKGKGHPGSAAPESEKGEKKEREKRAAMSHPAHYTLLLGWPPAMKAQAPEDLLRAETAILRPDLSREILTPQKEGPAIRIRDAALIQGTYHISASLEKTDDEGRIFRLFTTASMRNTGEKTDPPEKNPETALEAHLPWFSMEDLSPDPGNNFARIHRKYTGDTLPLRIRLGGMPVPDLPVTLTTAEGWQQTLHTDEAGQVKFILIKERFHDKGVNKAPITFYARAELDSRSEKHLEIIKSVRPDAGDNPPAGTEILRTSLALTVHPTPLDWESRAAGFYTLILTGLVIGLGTAIRRRKRRGRWF</sequence>
<dbReference type="OrthoDB" id="8911471at2"/>
<organism evidence="3 4">
    <name type="scientific">Desulfobotulus alkaliphilus</name>
    <dbReference type="NCBI Taxonomy" id="622671"/>
    <lineage>
        <taxon>Bacteria</taxon>
        <taxon>Pseudomonadati</taxon>
        <taxon>Thermodesulfobacteriota</taxon>
        <taxon>Desulfobacteria</taxon>
        <taxon>Desulfobacterales</taxon>
        <taxon>Desulfobacteraceae</taxon>
        <taxon>Desulfobotulus</taxon>
    </lineage>
</organism>
<comment type="caution">
    <text evidence="3">The sequence shown here is derived from an EMBL/GenBank/DDBJ whole genome shotgun (WGS) entry which is preliminary data.</text>
</comment>
<evidence type="ECO:0000313" key="3">
    <source>
        <dbReference type="EMBL" id="TWI74178.1"/>
    </source>
</evidence>
<feature type="transmembrane region" description="Helical" evidence="2">
    <location>
        <begin position="380"/>
        <end position="398"/>
    </location>
</feature>
<evidence type="ECO:0000256" key="2">
    <source>
        <dbReference type="SAM" id="Phobius"/>
    </source>
</evidence>
<feature type="compositionally biased region" description="Basic and acidic residues" evidence="1">
    <location>
        <begin position="73"/>
        <end position="102"/>
    </location>
</feature>
<accession>A0A562RZ37</accession>
<name>A0A562RZ37_9BACT</name>
<protein>
    <submittedName>
        <fullName evidence="3">Uncharacterized protein</fullName>
    </submittedName>
</protein>
<feature type="region of interest" description="Disordered" evidence="1">
    <location>
        <begin position="47"/>
        <end position="132"/>
    </location>
</feature>
<dbReference type="RefSeq" id="WP_144683180.1">
    <property type="nucleotide sequence ID" value="NZ_VLLC01000006.1"/>
</dbReference>
<proteinExistence type="predicted"/>
<dbReference type="EMBL" id="VLLC01000006">
    <property type="protein sequence ID" value="TWI74178.1"/>
    <property type="molecule type" value="Genomic_DNA"/>
</dbReference>
<feature type="compositionally biased region" description="Gly residues" evidence="1">
    <location>
        <begin position="55"/>
        <end position="69"/>
    </location>
</feature>
<dbReference type="AlphaFoldDB" id="A0A562RZ37"/>
<keyword evidence="2" id="KW-0812">Transmembrane</keyword>